<organism evidence="1 2">
    <name type="scientific">Cervus elaphus hippelaphus</name>
    <name type="common">European red deer</name>
    <dbReference type="NCBI Taxonomy" id="46360"/>
    <lineage>
        <taxon>Eukaryota</taxon>
        <taxon>Metazoa</taxon>
        <taxon>Chordata</taxon>
        <taxon>Craniata</taxon>
        <taxon>Vertebrata</taxon>
        <taxon>Euteleostomi</taxon>
        <taxon>Mammalia</taxon>
        <taxon>Eutheria</taxon>
        <taxon>Laurasiatheria</taxon>
        <taxon>Artiodactyla</taxon>
        <taxon>Ruminantia</taxon>
        <taxon>Pecora</taxon>
        <taxon>Cervidae</taxon>
        <taxon>Cervinae</taxon>
        <taxon>Cervus</taxon>
    </lineage>
</organism>
<dbReference type="EMBL" id="MKHE01000009">
    <property type="protein sequence ID" value="OWK12542.1"/>
    <property type="molecule type" value="Genomic_DNA"/>
</dbReference>
<evidence type="ECO:0000313" key="2">
    <source>
        <dbReference type="Proteomes" id="UP000242450"/>
    </source>
</evidence>
<dbReference type="Proteomes" id="UP000242450">
    <property type="component" value="Chromosome 9"/>
</dbReference>
<name>A0A212D2U4_CEREH</name>
<accession>A0A212D2U4</accession>
<proteinExistence type="predicted"/>
<gene>
    <name evidence="1" type="ORF">Celaphus_00002866</name>
</gene>
<reference evidence="1 2" key="1">
    <citation type="journal article" date="2018" name="Mol. Genet. Genomics">
        <title>The red deer Cervus elaphus genome CerEla1.0: sequencing, annotating, genes, and chromosomes.</title>
        <authorList>
            <person name="Bana N.A."/>
            <person name="Nyiri A."/>
            <person name="Nagy J."/>
            <person name="Frank K."/>
            <person name="Nagy T."/>
            <person name="Steger V."/>
            <person name="Schiller M."/>
            <person name="Lakatos P."/>
            <person name="Sugar L."/>
            <person name="Horn P."/>
            <person name="Barta E."/>
            <person name="Orosz L."/>
        </authorList>
    </citation>
    <scope>NUCLEOTIDE SEQUENCE [LARGE SCALE GENOMIC DNA]</scope>
    <source>
        <strain evidence="1">Hungarian</strain>
    </source>
</reference>
<protein>
    <submittedName>
        <fullName evidence="1">Uncharacterized protein</fullName>
    </submittedName>
</protein>
<keyword evidence="2" id="KW-1185">Reference proteome</keyword>
<sequence length="190" mass="20038">MAMCRHQGPAVTIKAMSLNCRGPPVGAHVAPTFVLATPISGPALMWTPQSVSREMELPTVLVMPTVSRETSPGEVLLHIEALPEGEALSPLGAEHRVSESFRRLPRTHTSCLCVEELGAPFKGAATQRAVLGAQASHVGPGLLGADVLQGDLEGATSLSSVLLRRPSQGALQGMAYRQPIIYNTNDAQES</sequence>
<evidence type="ECO:0000313" key="1">
    <source>
        <dbReference type="EMBL" id="OWK12542.1"/>
    </source>
</evidence>
<dbReference type="AlphaFoldDB" id="A0A212D2U4"/>
<comment type="caution">
    <text evidence="1">The sequence shown here is derived from an EMBL/GenBank/DDBJ whole genome shotgun (WGS) entry which is preliminary data.</text>
</comment>